<feature type="domain" description="W2" evidence="8">
    <location>
        <begin position="233"/>
        <end position="390"/>
    </location>
</feature>
<accession>A0AAJ6QY40</accession>
<dbReference type="GO" id="GO:0005829">
    <property type="term" value="C:cytosol"/>
    <property type="evidence" value="ECO:0007669"/>
    <property type="project" value="TreeGrafter"/>
</dbReference>
<dbReference type="InterPro" id="IPR002735">
    <property type="entry name" value="Transl_init_fac_IF2/IF5_dom"/>
</dbReference>
<evidence type="ECO:0000259" key="8">
    <source>
        <dbReference type="PROSITE" id="PS51363"/>
    </source>
</evidence>
<dbReference type="SMART" id="SM00653">
    <property type="entry name" value="eIF2B_5"/>
    <property type="match status" value="1"/>
</dbReference>
<keyword evidence="6" id="KW-0342">GTP-binding</keyword>
<feature type="region of interest" description="Disordered" evidence="7">
    <location>
        <begin position="383"/>
        <end position="447"/>
    </location>
</feature>
<dbReference type="CDD" id="cd11561">
    <property type="entry name" value="W2_eIF5"/>
    <property type="match status" value="1"/>
</dbReference>
<dbReference type="Proteomes" id="UP000694867">
    <property type="component" value="Unplaced"/>
</dbReference>
<feature type="region of interest" description="Disordered" evidence="7">
    <location>
        <begin position="142"/>
        <end position="187"/>
    </location>
</feature>
<evidence type="ECO:0000256" key="6">
    <source>
        <dbReference type="ARBA" id="ARBA00023134"/>
    </source>
</evidence>
<evidence type="ECO:0000256" key="1">
    <source>
        <dbReference type="ARBA" id="ARBA00010397"/>
    </source>
</evidence>
<dbReference type="PANTHER" id="PTHR23001">
    <property type="entry name" value="EUKARYOTIC TRANSLATION INITIATION FACTOR"/>
    <property type="match status" value="1"/>
</dbReference>
<evidence type="ECO:0000256" key="2">
    <source>
        <dbReference type="ARBA" id="ARBA00018059"/>
    </source>
</evidence>
<reference evidence="10" key="1">
    <citation type="submission" date="2025-08" db="UniProtKB">
        <authorList>
            <consortium name="RefSeq"/>
        </authorList>
    </citation>
    <scope>IDENTIFICATION</scope>
</reference>
<proteinExistence type="inferred from homology"/>
<evidence type="ECO:0000313" key="9">
    <source>
        <dbReference type="Proteomes" id="UP000694867"/>
    </source>
</evidence>
<feature type="compositionally biased region" description="Acidic residues" evidence="7">
    <location>
        <begin position="434"/>
        <end position="447"/>
    </location>
</feature>
<dbReference type="KEGG" id="goe:100902087"/>
<dbReference type="GO" id="GO:0003743">
    <property type="term" value="F:translation initiation factor activity"/>
    <property type="evidence" value="ECO:0007669"/>
    <property type="project" value="UniProtKB-KW"/>
</dbReference>
<dbReference type="InterPro" id="IPR003307">
    <property type="entry name" value="W2_domain"/>
</dbReference>
<feature type="compositionally biased region" description="Basic and acidic residues" evidence="7">
    <location>
        <begin position="153"/>
        <end position="170"/>
    </location>
</feature>
<keyword evidence="3 10" id="KW-0396">Initiation factor</keyword>
<dbReference type="InterPro" id="IPR016190">
    <property type="entry name" value="Transl_init_fac_IF2/IF5_Zn-bd"/>
</dbReference>
<dbReference type="SUPFAM" id="SSF75689">
    <property type="entry name" value="Zinc-binding domain of translation initiation factor 2 beta"/>
    <property type="match status" value="1"/>
</dbReference>
<keyword evidence="5" id="KW-0648">Protein biosynthesis</keyword>
<dbReference type="AlphaFoldDB" id="A0AAJ6QY40"/>
<dbReference type="Gene3D" id="3.30.30.170">
    <property type="match status" value="1"/>
</dbReference>
<dbReference type="Pfam" id="PF01873">
    <property type="entry name" value="eIF-5_eIF-2B"/>
    <property type="match status" value="1"/>
</dbReference>
<evidence type="ECO:0000256" key="7">
    <source>
        <dbReference type="SAM" id="MobiDB-lite"/>
    </source>
</evidence>
<dbReference type="GO" id="GO:0001732">
    <property type="term" value="P:formation of cytoplasmic translation initiation complex"/>
    <property type="evidence" value="ECO:0007669"/>
    <property type="project" value="TreeGrafter"/>
</dbReference>
<dbReference type="FunFam" id="2.20.25.350:FF:000001">
    <property type="entry name" value="Eukaryotic translation initiation factor 5"/>
    <property type="match status" value="1"/>
</dbReference>
<name>A0AAJ6QY40_9ACAR</name>
<sequence length="447" mass="50281">MTNINVNRSLNDQFYRYKMPKLIAKVEGKGNGIKTVIVNMTDIAKALSRPPAYPTKYFGCELGSQTHCDAKSDRFIVNGQHDANKLQEILDGFIKRYVLCASCDNPETVLTVLQKRGIITTACKACGHSGQLETNHKLNTFILKNPPEGTNVKAKDAKTPKKDKKKKDDASPNNSAEENDAGDIKHADALNDADFGDDFDEDWIEDTSTEAMKRRMQELSVGAKSLMLDADTDKSEEERSTIFFKFVKDRMPITSEQYKAILAEASRLEIKDKASMILCELILNNDAVKLIKAHAQLFVQFSRDNRRAQKYLLGAIEQSIKLHKDTLLPKTAIILKTLYDFDIVDEESLIEWSKKVSKRFVGKDFAQLIHNEAQPFIDWLQNAEEESEDEDSGEDAVEIEYDDRHTAEGLREVKETTPKPNGNTVNNNGKAPPADEDDGDDLDIDDI</sequence>
<organism evidence="9 10">
    <name type="scientific">Galendromus occidentalis</name>
    <name type="common">western predatory mite</name>
    <dbReference type="NCBI Taxonomy" id="34638"/>
    <lineage>
        <taxon>Eukaryota</taxon>
        <taxon>Metazoa</taxon>
        <taxon>Ecdysozoa</taxon>
        <taxon>Arthropoda</taxon>
        <taxon>Chelicerata</taxon>
        <taxon>Arachnida</taxon>
        <taxon>Acari</taxon>
        <taxon>Parasitiformes</taxon>
        <taxon>Mesostigmata</taxon>
        <taxon>Gamasina</taxon>
        <taxon>Phytoseioidea</taxon>
        <taxon>Phytoseiidae</taxon>
        <taxon>Typhlodrominae</taxon>
        <taxon>Galendromus</taxon>
    </lineage>
</organism>
<dbReference type="SUPFAM" id="SSF48371">
    <property type="entry name" value="ARM repeat"/>
    <property type="match status" value="1"/>
</dbReference>
<dbReference type="InterPro" id="IPR016189">
    <property type="entry name" value="Transl_init_fac_IF2/IF5_N"/>
</dbReference>
<dbReference type="RefSeq" id="XP_003747617.1">
    <property type="nucleotide sequence ID" value="XM_003747569.2"/>
</dbReference>
<gene>
    <name evidence="10" type="primary">LOC100902087</name>
</gene>
<dbReference type="Gene3D" id="2.20.25.350">
    <property type="match status" value="1"/>
</dbReference>
<dbReference type="GO" id="GO:0071074">
    <property type="term" value="F:eukaryotic initiation factor eIF2 binding"/>
    <property type="evidence" value="ECO:0007669"/>
    <property type="project" value="TreeGrafter"/>
</dbReference>
<dbReference type="PANTHER" id="PTHR23001:SF7">
    <property type="entry name" value="EUKARYOTIC TRANSLATION INITIATION FACTOR 5"/>
    <property type="match status" value="1"/>
</dbReference>
<feature type="compositionally biased region" description="Polar residues" evidence="7">
    <location>
        <begin position="418"/>
        <end position="429"/>
    </location>
</feature>
<dbReference type="Gene3D" id="1.25.40.180">
    <property type="match status" value="1"/>
</dbReference>
<dbReference type="SUPFAM" id="SSF100966">
    <property type="entry name" value="Translation initiation factor 2 beta, aIF2beta, N-terminal domain"/>
    <property type="match status" value="1"/>
</dbReference>
<dbReference type="GeneID" id="100902087"/>
<comment type="similarity">
    <text evidence="1">Belongs to the eIF-2-beta/eIF-5 family.</text>
</comment>
<keyword evidence="9" id="KW-1185">Reference proteome</keyword>
<evidence type="ECO:0000256" key="5">
    <source>
        <dbReference type="ARBA" id="ARBA00022917"/>
    </source>
</evidence>
<dbReference type="SMART" id="SM00515">
    <property type="entry name" value="eIF5C"/>
    <property type="match status" value="1"/>
</dbReference>
<evidence type="ECO:0000256" key="3">
    <source>
        <dbReference type="ARBA" id="ARBA00022540"/>
    </source>
</evidence>
<dbReference type="GO" id="GO:0005525">
    <property type="term" value="F:GTP binding"/>
    <property type="evidence" value="ECO:0007669"/>
    <property type="project" value="UniProtKB-KW"/>
</dbReference>
<dbReference type="InterPro" id="IPR045196">
    <property type="entry name" value="IF2/IF5"/>
</dbReference>
<dbReference type="FunFam" id="3.30.30.170:FF:000002">
    <property type="entry name" value="Eukaryotic translation initiation factor 5"/>
    <property type="match status" value="1"/>
</dbReference>
<dbReference type="Pfam" id="PF02020">
    <property type="entry name" value="W2"/>
    <property type="match status" value="1"/>
</dbReference>
<dbReference type="PROSITE" id="PS51363">
    <property type="entry name" value="W2"/>
    <property type="match status" value="1"/>
</dbReference>
<feature type="compositionally biased region" description="Basic and acidic residues" evidence="7">
    <location>
        <begin position="402"/>
        <end position="417"/>
    </location>
</feature>
<feature type="compositionally biased region" description="Acidic residues" evidence="7">
    <location>
        <begin position="383"/>
        <end position="401"/>
    </location>
</feature>
<keyword evidence="4" id="KW-0547">Nucleotide-binding</keyword>
<dbReference type="GO" id="GO:0005092">
    <property type="term" value="F:GDP-dissociation inhibitor activity"/>
    <property type="evidence" value="ECO:0007669"/>
    <property type="project" value="TreeGrafter"/>
</dbReference>
<evidence type="ECO:0000313" key="10">
    <source>
        <dbReference type="RefSeq" id="XP_003747617.1"/>
    </source>
</evidence>
<dbReference type="InterPro" id="IPR016024">
    <property type="entry name" value="ARM-type_fold"/>
</dbReference>
<dbReference type="CTD" id="1983"/>
<evidence type="ECO:0000256" key="4">
    <source>
        <dbReference type="ARBA" id="ARBA00022741"/>
    </source>
</evidence>
<protein>
    <recommendedName>
        <fullName evidence="2">Eukaryotic translation initiation factor 5</fullName>
    </recommendedName>
</protein>